<proteinExistence type="predicted"/>
<comment type="caution">
    <text evidence="1">The sequence shown here is derived from an EMBL/GenBank/DDBJ whole genome shotgun (WGS) entry which is preliminary data.</text>
</comment>
<reference evidence="2 3" key="2">
    <citation type="submission" date="2024-07" db="EMBL/GenBank/DDBJ databases">
        <authorList>
            <person name="Akdeniz Z."/>
        </authorList>
    </citation>
    <scope>NUCLEOTIDE SEQUENCE [LARGE SCALE GENOMIC DNA]</scope>
</reference>
<dbReference type="EMBL" id="CAXDID020000018">
    <property type="protein sequence ID" value="CAL5985082.1"/>
    <property type="molecule type" value="Genomic_DNA"/>
</dbReference>
<evidence type="ECO:0000313" key="3">
    <source>
        <dbReference type="Proteomes" id="UP001642409"/>
    </source>
</evidence>
<dbReference type="EMBL" id="CATOUU010000834">
    <property type="protein sequence ID" value="CAI9952641.1"/>
    <property type="molecule type" value="Genomic_DNA"/>
</dbReference>
<evidence type="ECO:0000313" key="1">
    <source>
        <dbReference type="EMBL" id="CAI9952641.1"/>
    </source>
</evidence>
<dbReference type="Proteomes" id="UP001642409">
    <property type="component" value="Unassembled WGS sequence"/>
</dbReference>
<accession>A0AA86Q8P6</accession>
<sequence length="154" mass="18433">MSFQRVEEEVHLNYHMQYQTSKRIMPISKLVKFVHHSMLQLCFLAISQIITIKCSSTAIRDHQFNSYSRNLLTIQNYQVSKLSSRLKLPIVKLERNPNILVRILLNINNRPLQCYKMNHFKEQYDECLQIFLKGVQCCDPEYRKNYPCEIIHKQ</sequence>
<gene>
    <name evidence="1" type="ORF">HINF_LOCUS40286</name>
    <name evidence="2" type="ORF">HINF_LOCUS8543</name>
</gene>
<name>A0AA86Q8P6_9EUKA</name>
<organism evidence="1">
    <name type="scientific">Hexamita inflata</name>
    <dbReference type="NCBI Taxonomy" id="28002"/>
    <lineage>
        <taxon>Eukaryota</taxon>
        <taxon>Metamonada</taxon>
        <taxon>Diplomonadida</taxon>
        <taxon>Hexamitidae</taxon>
        <taxon>Hexamitinae</taxon>
        <taxon>Hexamita</taxon>
    </lineage>
</organism>
<evidence type="ECO:0000313" key="2">
    <source>
        <dbReference type="EMBL" id="CAL5985082.1"/>
    </source>
</evidence>
<protein>
    <submittedName>
        <fullName evidence="2">Hypothetical_protein</fullName>
    </submittedName>
</protein>
<keyword evidence="3" id="KW-1185">Reference proteome</keyword>
<reference evidence="1" key="1">
    <citation type="submission" date="2023-06" db="EMBL/GenBank/DDBJ databases">
        <authorList>
            <person name="Kurt Z."/>
        </authorList>
    </citation>
    <scope>NUCLEOTIDE SEQUENCE</scope>
</reference>
<dbReference type="AlphaFoldDB" id="A0AA86Q8P6"/>